<protein>
    <recommendedName>
        <fullName evidence="1">AB hydrolase-1 domain-containing protein</fullName>
    </recommendedName>
</protein>
<dbReference type="InterPro" id="IPR050471">
    <property type="entry name" value="AB_hydrolase"/>
</dbReference>
<proteinExistence type="predicted"/>
<feature type="domain" description="AB hydrolase-1" evidence="1">
    <location>
        <begin position="37"/>
        <end position="149"/>
    </location>
</feature>
<sequence length="305" mass="33541">MIAVMTVSKFSALNFQLPAAERHLAYSQVGDAQSAHVLLCLPGLLETRATFDPLLQAAEGVRGLRIISLDHCGRGDSSPLPGDAGYTMQVYLADTVAFIQHVIMRADVPVTRFEVLGTSMGGILAMYLANQAGIRIDGLHFNDIGLNLPWMSIYGLYDGMKVEGRLPEPQVMATRFNVSLGAVVAVQSPSHFDLPYRKDWKGMNFGHLLSHFKGPVRLIHGSDSGVCPIEQVRVMKRELPQCQVLEVPGAHHPAPFTPEVCAFVLQALSQAPVAVESAAAKERREEKERGFWPWLKQRYRGAKAK</sequence>
<dbReference type="InterPro" id="IPR029058">
    <property type="entry name" value="AB_hydrolase_fold"/>
</dbReference>
<reference evidence="2 3" key="1">
    <citation type="submission" date="2017-04" db="EMBL/GenBank/DDBJ databases">
        <title>Unexpected and diverse lifestyles within the genus Limnohabitans.</title>
        <authorList>
            <person name="Kasalicky V."/>
            <person name="Mehrshad M."/>
            <person name="Andrei S.-A."/>
            <person name="Salcher M."/>
            <person name="Kratochvilova H."/>
            <person name="Simek K."/>
            <person name="Ghai R."/>
        </authorList>
    </citation>
    <scope>NUCLEOTIDE SEQUENCE [LARGE SCALE GENOMIC DNA]</scope>
    <source>
        <strain evidence="2 3">MWH-C5</strain>
    </source>
</reference>
<comment type="caution">
    <text evidence="2">The sequence shown here is derived from an EMBL/GenBank/DDBJ whole genome shotgun (WGS) entry which is preliminary data.</text>
</comment>
<dbReference type="EMBL" id="NESP01000001">
    <property type="protein sequence ID" value="PUE58969.1"/>
    <property type="molecule type" value="Genomic_DNA"/>
</dbReference>
<evidence type="ECO:0000313" key="3">
    <source>
        <dbReference type="Proteomes" id="UP000251341"/>
    </source>
</evidence>
<dbReference type="PANTHER" id="PTHR43433">
    <property type="entry name" value="HYDROLASE, ALPHA/BETA FOLD FAMILY PROTEIN"/>
    <property type="match status" value="1"/>
</dbReference>
<name>A0A315EP27_9BURK</name>
<organism evidence="2 3">
    <name type="scientific">Limnohabitans curvus</name>
    <dbReference type="NCBI Taxonomy" id="323423"/>
    <lineage>
        <taxon>Bacteria</taxon>
        <taxon>Pseudomonadati</taxon>
        <taxon>Pseudomonadota</taxon>
        <taxon>Betaproteobacteria</taxon>
        <taxon>Burkholderiales</taxon>
        <taxon>Comamonadaceae</taxon>
        <taxon>Limnohabitans</taxon>
    </lineage>
</organism>
<dbReference type="Proteomes" id="UP000251341">
    <property type="component" value="Unassembled WGS sequence"/>
</dbReference>
<dbReference type="Pfam" id="PF00561">
    <property type="entry name" value="Abhydrolase_1"/>
    <property type="match status" value="1"/>
</dbReference>
<evidence type="ECO:0000313" key="2">
    <source>
        <dbReference type="EMBL" id="PUE58969.1"/>
    </source>
</evidence>
<dbReference type="Gene3D" id="3.40.50.1820">
    <property type="entry name" value="alpha/beta hydrolase"/>
    <property type="match status" value="1"/>
</dbReference>
<accession>A0A315EP27</accession>
<keyword evidence="3" id="KW-1185">Reference proteome</keyword>
<dbReference type="SUPFAM" id="SSF53474">
    <property type="entry name" value="alpha/beta-Hydrolases"/>
    <property type="match status" value="1"/>
</dbReference>
<evidence type="ECO:0000259" key="1">
    <source>
        <dbReference type="Pfam" id="PF00561"/>
    </source>
</evidence>
<dbReference type="PANTHER" id="PTHR43433:SF5">
    <property type="entry name" value="AB HYDROLASE-1 DOMAIN-CONTAINING PROTEIN"/>
    <property type="match status" value="1"/>
</dbReference>
<dbReference type="InterPro" id="IPR000073">
    <property type="entry name" value="AB_hydrolase_1"/>
</dbReference>
<gene>
    <name evidence="2" type="ORF">B9Z44_04795</name>
</gene>
<dbReference type="AlphaFoldDB" id="A0A315EP27"/>